<feature type="domain" description="Choline/carnitine acyltransferase" evidence="5">
    <location>
        <begin position="43"/>
        <end position="612"/>
    </location>
</feature>
<name>A0ABM1A0L1_APLCA</name>
<proteinExistence type="inferred from homology"/>
<evidence type="ECO:0000256" key="1">
    <source>
        <dbReference type="ARBA" id="ARBA00005232"/>
    </source>
</evidence>
<organism evidence="6 7">
    <name type="scientific">Aplysia californica</name>
    <name type="common">California sea hare</name>
    <dbReference type="NCBI Taxonomy" id="6500"/>
    <lineage>
        <taxon>Eukaryota</taxon>
        <taxon>Metazoa</taxon>
        <taxon>Spiralia</taxon>
        <taxon>Lophotrochozoa</taxon>
        <taxon>Mollusca</taxon>
        <taxon>Gastropoda</taxon>
        <taxon>Heterobranchia</taxon>
        <taxon>Euthyneura</taxon>
        <taxon>Tectipleura</taxon>
        <taxon>Aplysiida</taxon>
        <taxon>Aplysioidea</taxon>
        <taxon>Aplysiidae</taxon>
        <taxon>Aplysia</taxon>
    </lineage>
</organism>
<dbReference type="PROSITE" id="PS00439">
    <property type="entry name" value="ACYLTRANSF_C_1"/>
    <property type="match status" value="1"/>
</dbReference>
<dbReference type="InterPro" id="IPR039551">
    <property type="entry name" value="Cho/carn_acyl_trans"/>
</dbReference>
<dbReference type="PANTHER" id="PTHR22589">
    <property type="entry name" value="CARNITINE O-ACYLTRANSFERASE"/>
    <property type="match status" value="1"/>
</dbReference>
<sequence>MIRLLKRPVLQAATAFSKMGLEGTPRIPAKGRTFSVQYSLPRLPVPPLDQTLRKYLETVQPILTDDQLESTKQVVKRFQENEGPKLQALLEDRAQNHVNWLSDWWKSVAYLEPRDPVVVNVSPGIYMPRQEYRGQKQMLEFASKFIAGILEYKSMLEDQTVPVDQLGGKPLCMAQYYQLLNACRIPGLKKDTHVCVSPTDPNQPRHINVIHNNHIFSVDVVGAGGKPLSIDQIRQQLEQCLNQSQVPAVPVGILTSMDRGSWGHVYSQMVKDKANRASFENLQKSIFVVCLDGAYVPEEGISETDTGAAAMLHGLGSNNFSGNRWFDKTLQFIFNPDGHFGLNYEHTSAEGPALISFSDHALAYVERDIDPRVGATDVPPPKRLTFNFGDKTRLVINRGMEEVDSLVDDVMLRTMWFKDYGKKFIKQQKLSPDAFMQQAFQLAYFKMYGQPCATYESGSLRRFQQGRTETIRSCSVASLAFTTAMEDEAVPVNKKAELLRKAVQAHRKYTDETVAGQGIDRHLLGLKLTALENGMDIPQLFMDLSFKENCHFRLSTSQVASKSSIVLNFGPVVPDGYGICYNPQEDQLVLSVSSYNNSPQTNSEDFSELLRQSFLQMQKVLASQVQSKL</sequence>
<dbReference type="PANTHER" id="PTHR22589:SF103">
    <property type="entry name" value="CARNITINE O-ACETYL-TRANSFERASE, ISOFORM A-RELATED"/>
    <property type="match status" value="1"/>
</dbReference>
<evidence type="ECO:0000313" key="7">
    <source>
        <dbReference type="RefSeq" id="XP_012938402.1"/>
    </source>
</evidence>
<keyword evidence="6" id="KW-1185">Reference proteome</keyword>
<keyword evidence="3 4" id="KW-0012">Acyltransferase</keyword>
<dbReference type="GeneID" id="101847188"/>
<evidence type="ECO:0000259" key="5">
    <source>
        <dbReference type="Pfam" id="PF00755"/>
    </source>
</evidence>
<dbReference type="Proteomes" id="UP000694888">
    <property type="component" value="Unplaced"/>
</dbReference>
<protein>
    <submittedName>
        <fullName evidence="7">Carnitine O-acetyltransferase</fullName>
    </submittedName>
</protein>
<dbReference type="Gene3D" id="3.30.559.10">
    <property type="entry name" value="Chloramphenicol acetyltransferase-like domain"/>
    <property type="match status" value="1"/>
</dbReference>
<evidence type="ECO:0000256" key="4">
    <source>
        <dbReference type="RuleBase" id="RU003801"/>
    </source>
</evidence>
<dbReference type="Gene3D" id="3.30.559.70">
    <property type="entry name" value="Choline/Carnitine o-acyltransferase, domain 2"/>
    <property type="match status" value="1"/>
</dbReference>
<dbReference type="RefSeq" id="XP_012938402.1">
    <property type="nucleotide sequence ID" value="XM_013082948.2"/>
</dbReference>
<reference evidence="7" key="1">
    <citation type="submission" date="2025-08" db="UniProtKB">
        <authorList>
            <consortium name="RefSeq"/>
        </authorList>
    </citation>
    <scope>IDENTIFICATION</scope>
</reference>
<evidence type="ECO:0000256" key="3">
    <source>
        <dbReference type="ARBA" id="ARBA00023315"/>
    </source>
</evidence>
<dbReference type="InterPro" id="IPR000542">
    <property type="entry name" value="Carn_acyl_trans"/>
</dbReference>
<dbReference type="SUPFAM" id="SSF52777">
    <property type="entry name" value="CoA-dependent acyltransferases"/>
    <property type="match status" value="2"/>
</dbReference>
<dbReference type="InterPro" id="IPR023213">
    <property type="entry name" value="CAT-like_dom_sf"/>
</dbReference>
<evidence type="ECO:0000256" key="2">
    <source>
        <dbReference type="ARBA" id="ARBA00022679"/>
    </source>
</evidence>
<dbReference type="InterPro" id="IPR042231">
    <property type="entry name" value="Cho/carn_acyl_trans_2"/>
</dbReference>
<gene>
    <name evidence="7" type="primary">LOC101847188</name>
</gene>
<dbReference type="Pfam" id="PF00755">
    <property type="entry name" value="Carn_acyltransf"/>
    <property type="match status" value="1"/>
</dbReference>
<keyword evidence="2 4" id="KW-0808">Transferase</keyword>
<evidence type="ECO:0000313" key="6">
    <source>
        <dbReference type="Proteomes" id="UP000694888"/>
    </source>
</evidence>
<dbReference type="PROSITE" id="PS00440">
    <property type="entry name" value="ACYLTRANSF_C_2"/>
    <property type="match status" value="1"/>
</dbReference>
<accession>A0ABM1A0L1</accession>
<comment type="similarity">
    <text evidence="1 4">Belongs to the carnitine/choline acetyltransferase family.</text>
</comment>